<name>A0A914H515_GLORO</name>
<dbReference type="PANTHER" id="PTHR38608">
    <property type="entry name" value="PROTEIN CBG07207"/>
    <property type="match status" value="1"/>
</dbReference>
<dbReference type="AlphaFoldDB" id="A0A914H515"/>
<proteinExistence type="predicted"/>
<accession>A0A914H515</accession>
<evidence type="ECO:0000256" key="1">
    <source>
        <dbReference type="SAM" id="MobiDB-lite"/>
    </source>
</evidence>
<evidence type="ECO:0000313" key="3">
    <source>
        <dbReference type="WBParaSite" id="Gr19_v10_g13891.t1"/>
    </source>
</evidence>
<feature type="region of interest" description="Disordered" evidence="1">
    <location>
        <begin position="115"/>
        <end position="150"/>
    </location>
</feature>
<dbReference type="WBParaSite" id="Gr19_v10_g13891.t1">
    <property type="protein sequence ID" value="Gr19_v10_g13891.t1"/>
    <property type="gene ID" value="Gr19_v10_g13891"/>
</dbReference>
<evidence type="ECO:0000313" key="2">
    <source>
        <dbReference type="Proteomes" id="UP000887572"/>
    </source>
</evidence>
<organism evidence="2 3">
    <name type="scientific">Globodera rostochiensis</name>
    <name type="common">Golden nematode worm</name>
    <name type="synonym">Heterodera rostochiensis</name>
    <dbReference type="NCBI Taxonomy" id="31243"/>
    <lineage>
        <taxon>Eukaryota</taxon>
        <taxon>Metazoa</taxon>
        <taxon>Ecdysozoa</taxon>
        <taxon>Nematoda</taxon>
        <taxon>Chromadorea</taxon>
        <taxon>Rhabditida</taxon>
        <taxon>Tylenchina</taxon>
        <taxon>Tylenchomorpha</taxon>
        <taxon>Tylenchoidea</taxon>
        <taxon>Heteroderidae</taxon>
        <taxon>Heteroderinae</taxon>
        <taxon>Globodera</taxon>
    </lineage>
</organism>
<reference evidence="3" key="1">
    <citation type="submission" date="2022-11" db="UniProtKB">
        <authorList>
            <consortium name="WormBaseParasite"/>
        </authorList>
    </citation>
    <scope>IDENTIFICATION</scope>
</reference>
<protein>
    <submittedName>
        <fullName evidence="3">Uncharacterized protein</fullName>
    </submittedName>
</protein>
<dbReference type="PANTHER" id="PTHR38608:SF1">
    <property type="entry name" value="PROTEIN CBG00664"/>
    <property type="match status" value="1"/>
</dbReference>
<dbReference type="Proteomes" id="UP000887572">
    <property type="component" value="Unplaced"/>
</dbReference>
<sequence length="150" mass="17102">MIGMMNNSGMDGPVEFYAARRDLLLPSSHMDGQQQPHPLVFESTQKKLSYTEFGRRLVDGKPEVSESPQEMWQKAMLRATCTRAVREMLGEKRRKSSKLRQLIAHQSGSIRQFFGASKSNRHRSNQQQQQQNVESVDKTDGPGKPDRMPV</sequence>
<keyword evidence="2" id="KW-1185">Reference proteome</keyword>
<feature type="compositionally biased region" description="Basic and acidic residues" evidence="1">
    <location>
        <begin position="135"/>
        <end position="150"/>
    </location>
</feature>